<keyword evidence="9" id="KW-0408">Iron</keyword>
<feature type="domain" description="Fatty acid desaturase" evidence="13">
    <location>
        <begin position="113"/>
        <end position="328"/>
    </location>
</feature>
<evidence type="ECO:0000256" key="9">
    <source>
        <dbReference type="ARBA" id="ARBA00023004"/>
    </source>
</evidence>
<dbReference type="AlphaFoldDB" id="A0A1M6YP91"/>
<evidence type="ECO:0000256" key="11">
    <source>
        <dbReference type="ARBA" id="ARBA00023136"/>
    </source>
</evidence>
<keyword evidence="10 14" id="KW-0503">Monooxygenase</keyword>
<dbReference type="GO" id="GO:0006629">
    <property type="term" value="P:lipid metabolic process"/>
    <property type="evidence" value="ECO:0007669"/>
    <property type="project" value="InterPro"/>
</dbReference>
<keyword evidence="5 12" id="KW-0812">Transmembrane</keyword>
<keyword evidence="15" id="KW-1185">Reference proteome</keyword>
<dbReference type="EMBL" id="FRBN01000007">
    <property type="protein sequence ID" value="SHL19923.1"/>
    <property type="molecule type" value="Genomic_DNA"/>
</dbReference>
<keyword evidence="7 12" id="KW-1133">Transmembrane helix</keyword>
<organism evidence="14 15">
    <name type="scientific">Roseovarius marisflavi</name>
    <dbReference type="NCBI Taxonomy" id="1054996"/>
    <lineage>
        <taxon>Bacteria</taxon>
        <taxon>Pseudomonadati</taxon>
        <taxon>Pseudomonadota</taxon>
        <taxon>Alphaproteobacteria</taxon>
        <taxon>Rhodobacterales</taxon>
        <taxon>Roseobacteraceae</taxon>
        <taxon>Roseovarius</taxon>
    </lineage>
</organism>
<dbReference type="PANTHER" id="PTHR38674">
    <property type="entry name" value="ALKANE 1-MONOOXYGENASE 1"/>
    <property type="match status" value="1"/>
</dbReference>
<proteinExistence type="inferred from homology"/>
<evidence type="ECO:0000256" key="6">
    <source>
        <dbReference type="ARBA" id="ARBA00022723"/>
    </source>
</evidence>
<name>A0A1M6YP91_9RHOB</name>
<sequence length="369" mass="39520">MPGYCGGTDASFNRAKSMILFAIATSVPMILIGLAATFGGIWGFCAVGYVTVLVFLMDRLIARPMQNADPEAEFPAATSLLVGLGAAHFSVLALALWAVAGQSGLGGTERALVALASALVMGQISHPVAHELIHQRPRALRLMGQLIYSSILFGHHASAHLRVHHVHVASRSDPSSARPGEGFYRYAARAWSGALKAGLRAESRLRMGPNRGILGHPYTLYLGVAALMLAGSAMIFGARGVAALGFIAGYAQLQILLSDYVQHYGLRRAIRDGGRPEPVGPQHSWNAPHWGSSAMTLNAPRHSDHHVTPARAYPALQLQAATMPMLPYSLPVMAVLALVPPLWRRIMDPRAARWRAQDTSGETARDLAV</sequence>
<dbReference type="PANTHER" id="PTHR38674:SF1">
    <property type="entry name" value="ALKANE 1-MONOOXYGENASE 1"/>
    <property type="match status" value="1"/>
</dbReference>
<dbReference type="GO" id="GO:0046872">
    <property type="term" value="F:metal ion binding"/>
    <property type="evidence" value="ECO:0007669"/>
    <property type="project" value="UniProtKB-KW"/>
</dbReference>
<keyword evidence="6" id="KW-0479">Metal-binding</keyword>
<keyword evidence="4" id="KW-0997">Cell inner membrane</keyword>
<gene>
    <name evidence="14" type="ORF">SAMN05444414_10797</name>
</gene>
<evidence type="ECO:0000256" key="7">
    <source>
        <dbReference type="ARBA" id="ARBA00022989"/>
    </source>
</evidence>
<feature type="transmembrane region" description="Helical" evidence="12">
    <location>
        <begin position="220"/>
        <end position="251"/>
    </location>
</feature>
<evidence type="ECO:0000256" key="2">
    <source>
        <dbReference type="ARBA" id="ARBA00010823"/>
    </source>
</evidence>
<evidence type="ECO:0000313" key="14">
    <source>
        <dbReference type="EMBL" id="SHL19923.1"/>
    </source>
</evidence>
<dbReference type="CDD" id="cd03512">
    <property type="entry name" value="Alkane-hydroxylase"/>
    <property type="match status" value="1"/>
</dbReference>
<dbReference type="Proteomes" id="UP000184191">
    <property type="component" value="Unassembled WGS sequence"/>
</dbReference>
<dbReference type="STRING" id="1054996.SAMN05444414_10797"/>
<feature type="transmembrane region" description="Helical" evidence="12">
    <location>
        <begin position="41"/>
        <end position="62"/>
    </location>
</feature>
<protein>
    <submittedName>
        <fullName evidence="14">Alkane 1-monooxygenase</fullName>
    </submittedName>
</protein>
<evidence type="ECO:0000313" key="15">
    <source>
        <dbReference type="Proteomes" id="UP000184191"/>
    </source>
</evidence>
<evidence type="ECO:0000256" key="10">
    <source>
        <dbReference type="ARBA" id="ARBA00023033"/>
    </source>
</evidence>
<keyword evidence="8" id="KW-0560">Oxidoreductase</keyword>
<evidence type="ECO:0000256" key="3">
    <source>
        <dbReference type="ARBA" id="ARBA00022475"/>
    </source>
</evidence>
<evidence type="ECO:0000256" key="1">
    <source>
        <dbReference type="ARBA" id="ARBA00004429"/>
    </source>
</evidence>
<keyword evidence="3" id="KW-1003">Cell membrane</keyword>
<dbReference type="InterPro" id="IPR033885">
    <property type="entry name" value="AlkB/XylM"/>
</dbReference>
<dbReference type="Pfam" id="PF00487">
    <property type="entry name" value="FA_desaturase"/>
    <property type="match status" value="1"/>
</dbReference>
<dbReference type="InterPro" id="IPR005804">
    <property type="entry name" value="FA_desaturase_dom"/>
</dbReference>
<evidence type="ECO:0000256" key="8">
    <source>
        <dbReference type="ARBA" id="ARBA00023002"/>
    </source>
</evidence>
<feature type="transmembrane region" description="Helical" evidence="12">
    <location>
        <begin position="325"/>
        <end position="343"/>
    </location>
</feature>
<evidence type="ECO:0000256" key="5">
    <source>
        <dbReference type="ARBA" id="ARBA00022692"/>
    </source>
</evidence>
<feature type="transmembrane region" description="Helical" evidence="12">
    <location>
        <begin position="74"/>
        <end position="99"/>
    </location>
</feature>
<comment type="similarity">
    <text evidence="2">Belongs to the fatty acid desaturase type 1 family. AlkB subfamily.</text>
</comment>
<reference evidence="15" key="1">
    <citation type="submission" date="2016-11" db="EMBL/GenBank/DDBJ databases">
        <authorList>
            <person name="Varghese N."/>
            <person name="Submissions S."/>
        </authorList>
    </citation>
    <scope>NUCLEOTIDE SEQUENCE [LARGE SCALE GENOMIC DNA]</scope>
    <source>
        <strain evidence="15">DSM 29327</strain>
    </source>
</reference>
<dbReference type="GO" id="GO:0005886">
    <property type="term" value="C:plasma membrane"/>
    <property type="evidence" value="ECO:0007669"/>
    <property type="project" value="UniProtKB-SubCell"/>
</dbReference>
<accession>A0A1M6YP91</accession>
<evidence type="ECO:0000256" key="12">
    <source>
        <dbReference type="SAM" id="Phobius"/>
    </source>
</evidence>
<keyword evidence="11 12" id="KW-0472">Membrane</keyword>
<feature type="transmembrane region" description="Helical" evidence="12">
    <location>
        <begin position="18"/>
        <end position="35"/>
    </location>
</feature>
<evidence type="ECO:0000259" key="13">
    <source>
        <dbReference type="Pfam" id="PF00487"/>
    </source>
</evidence>
<comment type="subcellular location">
    <subcellularLocation>
        <location evidence="1">Cell inner membrane</location>
        <topology evidence="1">Multi-pass membrane protein</topology>
    </subcellularLocation>
</comment>
<feature type="transmembrane region" description="Helical" evidence="12">
    <location>
        <begin position="111"/>
        <end position="133"/>
    </location>
</feature>
<dbReference type="GO" id="GO:0004497">
    <property type="term" value="F:monooxygenase activity"/>
    <property type="evidence" value="ECO:0007669"/>
    <property type="project" value="UniProtKB-KW"/>
</dbReference>
<evidence type="ECO:0000256" key="4">
    <source>
        <dbReference type="ARBA" id="ARBA00022519"/>
    </source>
</evidence>